<dbReference type="PANTHER" id="PTHR24185">
    <property type="entry name" value="CALCIUM-INDEPENDENT PHOSPHOLIPASE A2-GAMMA"/>
    <property type="match status" value="1"/>
</dbReference>
<feature type="short sequence motif" description="GXSXG" evidence="4">
    <location>
        <begin position="66"/>
        <end position="70"/>
    </location>
</feature>
<evidence type="ECO:0000313" key="7">
    <source>
        <dbReference type="Proteomes" id="UP000316624"/>
    </source>
</evidence>
<feature type="active site" description="Nucleophile" evidence="4">
    <location>
        <position position="68"/>
    </location>
</feature>
<evidence type="ECO:0000259" key="5">
    <source>
        <dbReference type="PROSITE" id="PS51635"/>
    </source>
</evidence>
<feature type="active site" description="Proton acceptor" evidence="4">
    <location>
        <position position="205"/>
    </location>
</feature>
<dbReference type="GO" id="GO:0016042">
    <property type="term" value="P:lipid catabolic process"/>
    <property type="evidence" value="ECO:0007669"/>
    <property type="project" value="UniProtKB-UniRule"/>
</dbReference>
<dbReference type="PROSITE" id="PS51635">
    <property type="entry name" value="PNPLA"/>
    <property type="match status" value="1"/>
</dbReference>
<dbReference type="RefSeq" id="WP_145075416.1">
    <property type="nucleotide sequence ID" value="NZ_JACIIY010000024.1"/>
</dbReference>
<sequence length="341" mass="37830">MFTDRRANTRKTKRERQPWPAGRPFKILALDGGGIKGLYTAHLLHQCEQNLANGKPLAAYFDMIAGTSTGGIIALGLGLRRTTEEIVSFYETDGRRIFPPYPATKVGKAWRFVSSFFRPILNHEELEAALKRRFADDTLGQAGPRIVVPAFMMPRTEIAVFKTDHHPDFRNDHETPAWKVARATSAAPTYLKGHEHAESGRIFIDGGVWANNPVMVAVVDALTCYEITLDQIEVLSIGTGNPPFELSRKSVFAGLLAWREVIMAAMFLTTDNATSQAMLLLGPDNLLRIEPSDETATIKLDDFDRAQAELPPLASAHFASYGPALARFFEQPAAPREKFYA</sequence>
<dbReference type="CDD" id="cd07199">
    <property type="entry name" value="Pat17_PNPLA8_PNPLA9_like"/>
    <property type="match status" value="1"/>
</dbReference>
<dbReference type="NCBIfam" id="NF041079">
    <property type="entry name" value="CBASS_lipase"/>
    <property type="match status" value="1"/>
</dbReference>
<dbReference type="GO" id="GO:0004620">
    <property type="term" value="F:phospholipase activity"/>
    <property type="evidence" value="ECO:0007669"/>
    <property type="project" value="TreeGrafter"/>
</dbReference>
<dbReference type="InterPro" id="IPR002641">
    <property type="entry name" value="PNPLA_dom"/>
</dbReference>
<dbReference type="AlphaFoldDB" id="A0A562K4Z2"/>
<keyword evidence="2 4" id="KW-0442">Lipid degradation</keyword>
<organism evidence="6 7">
    <name type="scientific">Sphingobium wenxiniae (strain DSM 21828 / CGMCC 1.7748 / JZ-1)</name>
    <dbReference type="NCBI Taxonomy" id="595605"/>
    <lineage>
        <taxon>Bacteria</taxon>
        <taxon>Pseudomonadati</taxon>
        <taxon>Pseudomonadota</taxon>
        <taxon>Alphaproteobacteria</taxon>
        <taxon>Sphingomonadales</taxon>
        <taxon>Sphingomonadaceae</taxon>
        <taxon>Sphingobium</taxon>
    </lineage>
</organism>
<evidence type="ECO:0000256" key="2">
    <source>
        <dbReference type="ARBA" id="ARBA00022963"/>
    </source>
</evidence>
<dbReference type="EMBL" id="VLKK01000022">
    <property type="protein sequence ID" value="TWH90294.1"/>
    <property type="molecule type" value="Genomic_DNA"/>
</dbReference>
<feature type="short sequence motif" description="DGA/G" evidence="4">
    <location>
        <begin position="205"/>
        <end position="207"/>
    </location>
</feature>
<evidence type="ECO:0000256" key="4">
    <source>
        <dbReference type="PROSITE-ProRule" id="PRU01161"/>
    </source>
</evidence>
<feature type="short sequence motif" description="GXGXXG" evidence="4">
    <location>
        <begin position="32"/>
        <end position="37"/>
    </location>
</feature>
<keyword evidence="1 4" id="KW-0378">Hydrolase</keyword>
<gene>
    <name evidence="6" type="ORF">IQ35_03577</name>
</gene>
<feature type="domain" description="PNPLA" evidence="5">
    <location>
        <begin position="28"/>
        <end position="218"/>
    </location>
</feature>
<dbReference type="GO" id="GO:0006631">
    <property type="term" value="P:fatty acid metabolic process"/>
    <property type="evidence" value="ECO:0007669"/>
    <property type="project" value="TreeGrafter"/>
</dbReference>
<dbReference type="Gene3D" id="3.40.1090.10">
    <property type="entry name" value="Cytosolic phospholipase A2 catalytic domain"/>
    <property type="match status" value="1"/>
</dbReference>
<dbReference type="PANTHER" id="PTHR24185:SF1">
    <property type="entry name" value="CALCIUM-INDEPENDENT PHOSPHOLIPASE A2-GAMMA"/>
    <property type="match status" value="1"/>
</dbReference>
<keyword evidence="7" id="KW-1185">Reference proteome</keyword>
<proteinExistence type="predicted"/>
<dbReference type="InterPro" id="IPR016035">
    <property type="entry name" value="Acyl_Trfase/lysoPLipase"/>
</dbReference>
<accession>A0A562K4Z2</accession>
<protein>
    <submittedName>
        <fullName evidence="6">Patatin-like phospholipase/acyl hydrolase</fullName>
    </submittedName>
</protein>
<evidence type="ECO:0000256" key="3">
    <source>
        <dbReference type="ARBA" id="ARBA00023098"/>
    </source>
</evidence>
<reference evidence="6 7" key="1">
    <citation type="journal article" date="2015" name="Stand. Genomic Sci.">
        <title>Genomic Encyclopedia of Bacterial and Archaeal Type Strains, Phase III: the genomes of soil and plant-associated and newly described type strains.</title>
        <authorList>
            <person name="Whitman W.B."/>
            <person name="Woyke T."/>
            <person name="Klenk H.P."/>
            <person name="Zhou Y."/>
            <person name="Lilburn T.G."/>
            <person name="Beck B.J."/>
            <person name="De Vos P."/>
            <person name="Vandamme P."/>
            <person name="Eisen J.A."/>
            <person name="Garrity G."/>
            <person name="Hugenholtz P."/>
            <person name="Kyrpides N.C."/>
        </authorList>
    </citation>
    <scope>NUCLEOTIDE SEQUENCE [LARGE SCALE GENOMIC DNA]</scope>
    <source>
        <strain evidence="6 7">CGMCC 1.7748</strain>
    </source>
</reference>
<comment type="caution">
    <text evidence="6">The sequence shown here is derived from an EMBL/GenBank/DDBJ whole genome shotgun (WGS) entry which is preliminary data.</text>
</comment>
<dbReference type="GO" id="GO:0016020">
    <property type="term" value="C:membrane"/>
    <property type="evidence" value="ECO:0007669"/>
    <property type="project" value="TreeGrafter"/>
</dbReference>
<evidence type="ECO:0000313" key="6">
    <source>
        <dbReference type="EMBL" id="TWH90294.1"/>
    </source>
</evidence>
<dbReference type="Pfam" id="PF01734">
    <property type="entry name" value="Patatin"/>
    <property type="match status" value="1"/>
</dbReference>
<dbReference type="Proteomes" id="UP000316624">
    <property type="component" value="Unassembled WGS sequence"/>
</dbReference>
<name>A0A562K4Z2_SPHWJ</name>
<keyword evidence="3 4" id="KW-0443">Lipid metabolism</keyword>
<evidence type="ECO:0000256" key="1">
    <source>
        <dbReference type="ARBA" id="ARBA00022801"/>
    </source>
</evidence>
<dbReference type="SUPFAM" id="SSF52151">
    <property type="entry name" value="FabD/lysophospholipase-like"/>
    <property type="match status" value="1"/>
</dbReference>